<dbReference type="InterPro" id="IPR051679">
    <property type="entry name" value="DASS-Related_Transporters"/>
</dbReference>
<dbReference type="SUPFAM" id="SSF116726">
    <property type="entry name" value="TrkA C-terminal domain-like"/>
    <property type="match status" value="2"/>
</dbReference>
<dbReference type="GO" id="GO:0006813">
    <property type="term" value="P:potassium ion transport"/>
    <property type="evidence" value="ECO:0007669"/>
    <property type="project" value="InterPro"/>
</dbReference>
<evidence type="ECO:0000313" key="8">
    <source>
        <dbReference type="EMBL" id="TFH97434.1"/>
    </source>
</evidence>
<evidence type="ECO:0000259" key="7">
    <source>
        <dbReference type="PROSITE" id="PS51202"/>
    </source>
</evidence>
<keyword evidence="2" id="KW-0813">Transport</keyword>
<evidence type="ECO:0000256" key="4">
    <source>
        <dbReference type="ARBA" id="ARBA00022737"/>
    </source>
</evidence>
<evidence type="ECO:0000313" key="9">
    <source>
        <dbReference type="Proteomes" id="UP000297225"/>
    </source>
</evidence>
<evidence type="ECO:0000256" key="6">
    <source>
        <dbReference type="ARBA" id="ARBA00023136"/>
    </source>
</evidence>
<keyword evidence="9" id="KW-1185">Reference proteome</keyword>
<accession>A0A4Y8WSF1</accession>
<evidence type="ECO:0000256" key="2">
    <source>
        <dbReference type="ARBA" id="ARBA00022448"/>
    </source>
</evidence>
<comment type="caution">
    <text evidence="8">The sequence shown here is derived from an EMBL/GenBank/DDBJ whole genome shotgun (WGS) entry which is preliminary data.</text>
</comment>
<comment type="subcellular location">
    <subcellularLocation>
        <location evidence="1">Membrane</location>
        <topology evidence="1">Multi-pass membrane protein</topology>
    </subcellularLocation>
</comment>
<protein>
    <submittedName>
        <fullName evidence="8">SLC13 family permease</fullName>
    </submittedName>
</protein>
<evidence type="ECO:0000256" key="1">
    <source>
        <dbReference type="ARBA" id="ARBA00004141"/>
    </source>
</evidence>
<dbReference type="InterPro" id="IPR004680">
    <property type="entry name" value="Cit_transptr-like_dom"/>
</dbReference>
<dbReference type="AlphaFoldDB" id="A0A4Y8WSF1"/>
<dbReference type="InterPro" id="IPR036721">
    <property type="entry name" value="RCK_C_sf"/>
</dbReference>
<proteinExistence type="predicted"/>
<keyword evidence="3" id="KW-0812">Transmembrane</keyword>
<dbReference type="PROSITE" id="PS51202">
    <property type="entry name" value="RCK_C"/>
    <property type="match status" value="2"/>
</dbReference>
<evidence type="ECO:0000256" key="5">
    <source>
        <dbReference type="ARBA" id="ARBA00022989"/>
    </source>
</evidence>
<dbReference type="Pfam" id="PF02080">
    <property type="entry name" value="TrkA_C"/>
    <property type="match status" value="2"/>
</dbReference>
<gene>
    <name evidence="8" type="ORF">E4P47_00320</name>
</gene>
<dbReference type="Pfam" id="PF03600">
    <property type="entry name" value="CitMHS"/>
    <property type="match status" value="1"/>
</dbReference>
<dbReference type="Gene3D" id="3.30.70.1450">
    <property type="entry name" value="Regulator of K+ conductance, C-terminal domain"/>
    <property type="match status" value="2"/>
</dbReference>
<dbReference type="STRING" id="1122973.GCA_000379925_00642"/>
<dbReference type="RefSeq" id="WP_134849371.1">
    <property type="nucleotide sequence ID" value="NZ_CP197400.1"/>
</dbReference>
<dbReference type="GO" id="GO:0008324">
    <property type="term" value="F:monoatomic cation transmembrane transporter activity"/>
    <property type="evidence" value="ECO:0007669"/>
    <property type="project" value="InterPro"/>
</dbReference>
<name>A0A4Y8WSF1_9PORP</name>
<feature type="domain" description="RCK C-terminal" evidence="7">
    <location>
        <begin position="321"/>
        <end position="405"/>
    </location>
</feature>
<dbReference type="PANTHER" id="PTHR43652:SF1">
    <property type="entry name" value="RESPONSE REGULATOR"/>
    <property type="match status" value="1"/>
</dbReference>
<keyword evidence="6" id="KW-0472">Membrane</keyword>
<dbReference type="Proteomes" id="UP000297225">
    <property type="component" value="Unassembled WGS sequence"/>
</dbReference>
<evidence type="ECO:0000256" key="3">
    <source>
        <dbReference type="ARBA" id="ARBA00022692"/>
    </source>
</evidence>
<keyword evidence="5" id="KW-1133">Transmembrane helix</keyword>
<feature type="domain" description="RCK C-terminal" evidence="7">
    <location>
        <begin position="214"/>
        <end position="306"/>
    </location>
</feature>
<reference evidence="8 9" key="1">
    <citation type="submission" date="2019-03" db="EMBL/GenBank/DDBJ databases">
        <title>Porphyromonas levii Isolated from the Uterus of Dairy Cows.</title>
        <authorList>
            <person name="Francis A.M."/>
        </authorList>
    </citation>
    <scope>NUCLEOTIDE SEQUENCE [LARGE SCALE GENOMIC DNA]</scope>
    <source>
        <strain evidence="8 9">AF5678</strain>
    </source>
</reference>
<organism evidence="8 9">
    <name type="scientific">Porphyromonas levii</name>
    <dbReference type="NCBI Taxonomy" id="28114"/>
    <lineage>
        <taxon>Bacteria</taxon>
        <taxon>Pseudomonadati</taxon>
        <taxon>Bacteroidota</taxon>
        <taxon>Bacteroidia</taxon>
        <taxon>Bacteroidales</taxon>
        <taxon>Porphyromonadaceae</taxon>
        <taxon>Porphyromonas</taxon>
    </lineage>
</organism>
<dbReference type="EMBL" id="SPNC01000002">
    <property type="protein sequence ID" value="TFH97434.1"/>
    <property type="molecule type" value="Genomic_DNA"/>
</dbReference>
<dbReference type="OrthoDB" id="9765532at2"/>
<sequence>MIATLIILVLTSALLVWGKIRSDIIAICSMLALVLTGVITPEEGLAGFSNSVVIMIAGLFIIGGAITQTGIATKISNKTLALAGGSPNKLSMMVMLVTVVVGLFVSNTGTAAILMPIVISLANQSNTNPSRLLMPMAFMCSISGMMTLIGTPPTLIVHGVLMKAGYEGLGFFTTLPVGLIILVLGMVMLIPMSKLLEKGEKGQSNGGKSRVKSQHQLSYEYKIVDNLYRLDIAKDSPLIGKTLKELAITQRYSCTIAEIRTRHHTAFGRNVVANLPEGDTEIGLNDLLYVLGEFDDIKRFAEENRLKFFDATSELAVTPPKFSGKFKFNQFGLAEVVLLRGSRLNDKLVRDTHLRNMYNVNILAVQRNDNYLLQDISNTKLLSGDMLLVQGTWEDIAKMSQMESDIVVIGQPEDEASKITLDHKGTFASIVILLMILSMVFNWLPPVVSVLIATVLVILGGCFRSAKDAYNTINWDSVVLFACMMPLATAMENTGLSSLISDGLVHSLGSMGPYAVLAGILLGTSILTMFISNTATAILFAPIAIAAAQMLEVNPMPFLIGVTIAASMCFASPFSTPPNAMVMSVGKYSFKDYIKVGLPLQVVILIVMVVALPLIYPF</sequence>
<dbReference type="PANTHER" id="PTHR43652">
    <property type="entry name" value="BASIC AMINO ACID ANTIPORTER YFCC-RELATED"/>
    <property type="match status" value="1"/>
</dbReference>
<dbReference type="GO" id="GO:0005886">
    <property type="term" value="C:plasma membrane"/>
    <property type="evidence" value="ECO:0007669"/>
    <property type="project" value="TreeGrafter"/>
</dbReference>
<dbReference type="InterPro" id="IPR006037">
    <property type="entry name" value="RCK_C"/>
</dbReference>
<keyword evidence="4" id="KW-0677">Repeat</keyword>